<protein>
    <submittedName>
        <fullName evidence="1">Uncharacterized protein</fullName>
    </submittedName>
</protein>
<comment type="caution">
    <text evidence="1">The sequence shown here is derived from an EMBL/GenBank/DDBJ whole genome shotgun (WGS) entry which is preliminary data.</text>
</comment>
<gene>
    <name evidence="1" type="ORF">HaLaN_05546</name>
</gene>
<organism evidence="1 2">
    <name type="scientific">Haematococcus lacustris</name>
    <name type="common">Green alga</name>
    <name type="synonym">Haematococcus pluvialis</name>
    <dbReference type="NCBI Taxonomy" id="44745"/>
    <lineage>
        <taxon>Eukaryota</taxon>
        <taxon>Viridiplantae</taxon>
        <taxon>Chlorophyta</taxon>
        <taxon>core chlorophytes</taxon>
        <taxon>Chlorophyceae</taxon>
        <taxon>CS clade</taxon>
        <taxon>Chlamydomonadales</taxon>
        <taxon>Haematococcaceae</taxon>
        <taxon>Haematococcus</taxon>
    </lineage>
</organism>
<sequence>MPYALAAPEGWLITGSLKKLFMKLLACLIHAHMLRCLREKDISMALQHLPLSTPGMGAMQHCA</sequence>
<feature type="non-terminal residue" evidence="1">
    <location>
        <position position="1"/>
    </location>
</feature>
<reference evidence="1 2" key="1">
    <citation type="submission" date="2020-02" db="EMBL/GenBank/DDBJ databases">
        <title>Draft genome sequence of Haematococcus lacustris strain NIES-144.</title>
        <authorList>
            <person name="Morimoto D."/>
            <person name="Nakagawa S."/>
            <person name="Yoshida T."/>
            <person name="Sawayama S."/>
        </authorList>
    </citation>
    <scope>NUCLEOTIDE SEQUENCE [LARGE SCALE GENOMIC DNA]</scope>
    <source>
        <strain evidence="1 2">NIES-144</strain>
    </source>
</reference>
<evidence type="ECO:0000313" key="1">
    <source>
        <dbReference type="EMBL" id="GFH10264.1"/>
    </source>
</evidence>
<proteinExistence type="predicted"/>
<name>A0A699YTZ6_HAELA</name>
<accession>A0A699YTZ6</accession>
<keyword evidence="2" id="KW-1185">Reference proteome</keyword>
<dbReference type="AlphaFoldDB" id="A0A699YTZ6"/>
<evidence type="ECO:0000313" key="2">
    <source>
        <dbReference type="Proteomes" id="UP000485058"/>
    </source>
</evidence>
<dbReference type="Proteomes" id="UP000485058">
    <property type="component" value="Unassembled WGS sequence"/>
</dbReference>
<dbReference type="EMBL" id="BLLF01000301">
    <property type="protein sequence ID" value="GFH10264.1"/>
    <property type="molecule type" value="Genomic_DNA"/>
</dbReference>